<organism evidence="2">
    <name type="scientific">bioreactor metagenome</name>
    <dbReference type="NCBI Taxonomy" id="1076179"/>
    <lineage>
        <taxon>unclassified sequences</taxon>
        <taxon>metagenomes</taxon>
        <taxon>ecological metagenomes</taxon>
    </lineage>
</organism>
<sequence length="165" mass="17079">MQPFSPACGLIAAAASFGRAIPSALIASFSSFVTRTISARVASFGTSASGTWQVTNTMRKLPDDCIITKSRQLHSSAIRSVCPVNGIPARLTAYLFIGAVTIASAFPASTSRVASVSASKASFPQRASARPGSKAPNGSVPAERISGNRPPLQRRAASRNTDVSP</sequence>
<feature type="region of interest" description="Disordered" evidence="1">
    <location>
        <begin position="120"/>
        <end position="165"/>
    </location>
</feature>
<dbReference type="EMBL" id="VSSQ01087137">
    <property type="protein sequence ID" value="MPN34218.1"/>
    <property type="molecule type" value="Genomic_DNA"/>
</dbReference>
<protein>
    <submittedName>
        <fullName evidence="2">Uncharacterized protein</fullName>
    </submittedName>
</protein>
<evidence type="ECO:0000313" key="2">
    <source>
        <dbReference type="EMBL" id="MPN34218.1"/>
    </source>
</evidence>
<dbReference type="AlphaFoldDB" id="A0A645H5D9"/>
<proteinExistence type="predicted"/>
<gene>
    <name evidence="2" type="ORF">SDC9_181711</name>
</gene>
<accession>A0A645H5D9</accession>
<comment type="caution">
    <text evidence="2">The sequence shown here is derived from an EMBL/GenBank/DDBJ whole genome shotgun (WGS) entry which is preliminary data.</text>
</comment>
<name>A0A645H5D9_9ZZZZ</name>
<evidence type="ECO:0000256" key="1">
    <source>
        <dbReference type="SAM" id="MobiDB-lite"/>
    </source>
</evidence>
<reference evidence="2" key="1">
    <citation type="submission" date="2019-08" db="EMBL/GenBank/DDBJ databases">
        <authorList>
            <person name="Kucharzyk K."/>
            <person name="Murdoch R.W."/>
            <person name="Higgins S."/>
            <person name="Loffler F."/>
        </authorList>
    </citation>
    <scope>NUCLEOTIDE SEQUENCE</scope>
</reference>